<dbReference type="SUPFAM" id="SSF53098">
    <property type="entry name" value="Ribonuclease H-like"/>
    <property type="match status" value="1"/>
</dbReference>
<reference evidence="4" key="1">
    <citation type="journal article" date="2015" name="Proc. Natl. Acad. Sci. U.S.A.">
        <title>Genome sequence of the Asian Tiger mosquito, Aedes albopictus, reveals insights into its biology, genetics, and evolution.</title>
        <authorList>
            <person name="Chen X.G."/>
            <person name="Jiang X."/>
            <person name="Gu J."/>
            <person name="Xu M."/>
            <person name="Wu Y."/>
            <person name="Deng Y."/>
            <person name="Zhang C."/>
            <person name="Bonizzoni M."/>
            <person name="Dermauw W."/>
            <person name="Vontas J."/>
            <person name="Armbruster P."/>
            <person name="Huang X."/>
            <person name="Yang Y."/>
            <person name="Zhang H."/>
            <person name="He W."/>
            <person name="Peng H."/>
            <person name="Liu Y."/>
            <person name="Wu K."/>
            <person name="Chen J."/>
            <person name="Lirakis M."/>
            <person name="Topalis P."/>
            <person name="Van Leeuwen T."/>
            <person name="Hall A.B."/>
            <person name="Jiang X."/>
            <person name="Thorpe C."/>
            <person name="Mueller R.L."/>
            <person name="Sun C."/>
            <person name="Waterhouse R.M."/>
            <person name="Yan G."/>
            <person name="Tu Z.J."/>
            <person name="Fang X."/>
            <person name="James A.A."/>
        </authorList>
    </citation>
    <scope>NUCLEOTIDE SEQUENCE [LARGE SCALE GENOMIC DNA]</scope>
    <source>
        <strain evidence="4">Foshan</strain>
    </source>
</reference>
<dbReference type="InterPro" id="IPR012337">
    <property type="entry name" value="RNaseH-like_sf"/>
</dbReference>
<comment type="subcellular location">
    <subcellularLocation>
        <location evidence="1">Nucleus</location>
    </subcellularLocation>
</comment>
<accession>A0ABM2A0I5</accession>
<dbReference type="RefSeq" id="XP_062705822.1">
    <property type="nucleotide sequence ID" value="XM_062849838.1"/>
</dbReference>
<sequence length="344" mass="39911">MKVSDENVIIENVRHRRASSNTKYHCLYGYYFLGLSRAKLSTIYQKSKSTISLWIVDYERNGALNTSKRQTVFRKFDQDKRNWLVNLYLKNPILYLEEARQQFAIHFGVSISASSICKILHANGLSWKSLERRAIQIRQTDIERYIEELKCFPWDLHQLIFLDEVAFANRELTRNRGYGIKGQRLVFRGEFCRKPRVSCLCFLGQKGLVECFETEGTFTRRNFFECCKKMALSNGNVWSYPGKHSIWIMDGAKIHCDANIIQYLRSLGVIPIFLPAYCPFYNPIEVIFGLVKRYLKKTYKENDKTPLSNIVLTALTKFTAYDCSKLFSKCGYLAGGKFDASVAT</sequence>
<dbReference type="SUPFAM" id="SSF46689">
    <property type="entry name" value="Homeodomain-like"/>
    <property type="match status" value="1"/>
</dbReference>
<dbReference type="Gene3D" id="3.30.420.10">
    <property type="entry name" value="Ribonuclease H-like superfamily/Ribonuclease H"/>
    <property type="match status" value="1"/>
</dbReference>
<dbReference type="InterPro" id="IPR038717">
    <property type="entry name" value="Tc1-like_DDE_dom"/>
</dbReference>
<evidence type="ECO:0000256" key="1">
    <source>
        <dbReference type="ARBA" id="ARBA00004123"/>
    </source>
</evidence>
<feature type="domain" description="Tc1-like transposase DDE" evidence="2">
    <location>
        <begin position="158"/>
        <end position="299"/>
    </location>
</feature>
<dbReference type="PANTHER" id="PTHR46564">
    <property type="entry name" value="TRANSPOSASE"/>
    <property type="match status" value="1"/>
</dbReference>
<organism evidence="3 4">
    <name type="scientific">Aedes albopictus</name>
    <name type="common">Asian tiger mosquito</name>
    <name type="synonym">Stegomyia albopicta</name>
    <dbReference type="NCBI Taxonomy" id="7160"/>
    <lineage>
        <taxon>Eukaryota</taxon>
        <taxon>Metazoa</taxon>
        <taxon>Ecdysozoa</taxon>
        <taxon>Arthropoda</taxon>
        <taxon>Hexapoda</taxon>
        <taxon>Insecta</taxon>
        <taxon>Pterygota</taxon>
        <taxon>Neoptera</taxon>
        <taxon>Endopterygota</taxon>
        <taxon>Diptera</taxon>
        <taxon>Nematocera</taxon>
        <taxon>Culicoidea</taxon>
        <taxon>Culicidae</taxon>
        <taxon>Culicinae</taxon>
        <taxon>Aedini</taxon>
        <taxon>Aedes</taxon>
        <taxon>Stegomyia</taxon>
    </lineage>
</organism>
<dbReference type="InterPro" id="IPR009057">
    <property type="entry name" value="Homeodomain-like_sf"/>
</dbReference>
<protein>
    <recommendedName>
        <fullName evidence="2">Tc1-like transposase DDE domain-containing protein</fullName>
    </recommendedName>
</protein>
<evidence type="ECO:0000313" key="4">
    <source>
        <dbReference type="Proteomes" id="UP000069940"/>
    </source>
</evidence>
<dbReference type="GeneID" id="134287625"/>
<dbReference type="Pfam" id="PF13358">
    <property type="entry name" value="DDE_3"/>
    <property type="match status" value="1"/>
</dbReference>
<reference evidence="3" key="2">
    <citation type="submission" date="2025-05" db="UniProtKB">
        <authorList>
            <consortium name="EnsemblMetazoa"/>
        </authorList>
    </citation>
    <scope>IDENTIFICATION</scope>
    <source>
        <strain evidence="3">Foshan</strain>
    </source>
</reference>
<proteinExistence type="predicted"/>
<dbReference type="InterPro" id="IPR047655">
    <property type="entry name" value="Transpos_IS630-like"/>
</dbReference>
<evidence type="ECO:0000313" key="3">
    <source>
        <dbReference type="EnsemblMetazoa" id="AALFPA23_023326.P34690"/>
    </source>
</evidence>
<dbReference type="InterPro" id="IPR036397">
    <property type="entry name" value="RNaseH_sf"/>
</dbReference>
<dbReference type="PANTHER" id="PTHR46564:SF1">
    <property type="entry name" value="TRANSPOSASE"/>
    <property type="match status" value="1"/>
</dbReference>
<keyword evidence="4" id="KW-1185">Reference proteome</keyword>
<dbReference type="EnsemblMetazoa" id="AALFPA23_023326.R34690">
    <property type="protein sequence ID" value="AALFPA23_023326.P34690"/>
    <property type="gene ID" value="AALFPA23_023326"/>
</dbReference>
<evidence type="ECO:0000259" key="2">
    <source>
        <dbReference type="Pfam" id="PF13358"/>
    </source>
</evidence>
<dbReference type="NCBIfam" id="NF033545">
    <property type="entry name" value="transpos_IS630"/>
    <property type="match status" value="1"/>
</dbReference>
<dbReference type="Proteomes" id="UP000069940">
    <property type="component" value="Unassembled WGS sequence"/>
</dbReference>
<name>A0ABM2A0I5_AEDAL</name>